<dbReference type="Proteomes" id="UP001295444">
    <property type="component" value="Chromosome 07"/>
</dbReference>
<accession>A0AAD1WDX6</accession>
<organism evidence="4 5">
    <name type="scientific">Pelobates cultripes</name>
    <name type="common">Western spadefoot toad</name>
    <dbReference type="NCBI Taxonomy" id="61616"/>
    <lineage>
        <taxon>Eukaryota</taxon>
        <taxon>Metazoa</taxon>
        <taxon>Chordata</taxon>
        <taxon>Craniata</taxon>
        <taxon>Vertebrata</taxon>
        <taxon>Euteleostomi</taxon>
        <taxon>Amphibia</taxon>
        <taxon>Batrachia</taxon>
        <taxon>Anura</taxon>
        <taxon>Pelobatoidea</taxon>
        <taxon>Pelobatidae</taxon>
        <taxon>Pelobates</taxon>
    </lineage>
</organism>
<dbReference type="InterPro" id="IPR050177">
    <property type="entry name" value="Lipid_A_modif_metabolic_enz"/>
</dbReference>
<dbReference type="GO" id="GO:0016616">
    <property type="term" value="F:oxidoreductase activity, acting on the CH-OH group of donors, NAD or NADP as acceptor"/>
    <property type="evidence" value="ECO:0007669"/>
    <property type="project" value="InterPro"/>
</dbReference>
<keyword evidence="2" id="KW-0560">Oxidoreductase</keyword>
<dbReference type="SUPFAM" id="SSF51735">
    <property type="entry name" value="NAD(P)-binding Rossmann-fold domains"/>
    <property type="match status" value="1"/>
</dbReference>
<dbReference type="AlphaFoldDB" id="A0AAD1WDX6"/>
<dbReference type="InterPro" id="IPR036291">
    <property type="entry name" value="NAD(P)-bd_dom_sf"/>
</dbReference>
<reference evidence="4" key="1">
    <citation type="submission" date="2022-03" db="EMBL/GenBank/DDBJ databases">
        <authorList>
            <person name="Alioto T."/>
            <person name="Alioto T."/>
            <person name="Gomez Garrido J."/>
        </authorList>
    </citation>
    <scope>NUCLEOTIDE SEQUENCE</scope>
</reference>
<evidence type="ECO:0000313" key="5">
    <source>
        <dbReference type="Proteomes" id="UP001295444"/>
    </source>
</evidence>
<name>A0AAD1WDX6_PELCU</name>
<dbReference type="EMBL" id="OW240918">
    <property type="protein sequence ID" value="CAH2307158.1"/>
    <property type="molecule type" value="Genomic_DNA"/>
</dbReference>
<dbReference type="PANTHER" id="PTHR43245">
    <property type="entry name" value="BIFUNCTIONAL POLYMYXIN RESISTANCE PROTEIN ARNA"/>
    <property type="match status" value="1"/>
</dbReference>
<gene>
    <name evidence="4" type="ORF">PECUL_23A001490</name>
</gene>
<sequence length="474" mass="52850">MLSNTREGKVSNEMEGLMDKVKMQDICLECLKSALPFRPVTKHRSNGVVPHQSWVLPCNPKNHLPTNHCGVTKALITGGAGYLGHNLGCTLIKLGVSVVLFDVHEPEWEIPTGAVFMKRTSASDIRDYDSLYKACEGVDCVFHVASIGMSGIHQRAKQWIESINIGGTKVVIDVCIQRSIPSLIYTSSVNVAFSGNCIVDGDEETVPYIPLDKIFHEAISAYGGVTGASNRLYNSAHRIMLSVESRDKKPGMLGACYGNKLHTCVLRPPGIYGPDERRHLPRLAVNIERRLLCFKFGSNSTKMNWIHLCNLIEAHILAAKGLTSSKEFIASGKAYYIHDGENVNLFDWLHPLFEKLGQNDPWIKIPSSLVYTAAYLSEYMQIALSPIFHLNPLLTTSEVKKIAVTHTFRIDKARKELGFNPKKFSFEDSVDYYVQSRRKSSQNKKKLSNFGLGSSGFLTDPRKYPSCCMIESNM</sequence>
<dbReference type="Pfam" id="PF01073">
    <property type="entry name" value="3Beta_HSD"/>
    <property type="match status" value="2"/>
</dbReference>
<evidence type="ECO:0000259" key="3">
    <source>
        <dbReference type="Pfam" id="PF01073"/>
    </source>
</evidence>
<feature type="domain" description="3-beta hydroxysteroid dehydrogenase/isomerase" evidence="3">
    <location>
        <begin position="258"/>
        <end position="362"/>
    </location>
</feature>
<proteinExistence type="inferred from homology"/>
<evidence type="ECO:0000313" key="4">
    <source>
        <dbReference type="EMBL" id="CAH2307158.1"/>
    </source>
</evidence>
<dbReference type="Gene3D" id="3.40.50.720">
    <property type="entry name" value="NAD(P)-binding Rossmann-like Domain"/>
    <property type="match status" value="1"/>
</dbReference>
<feature type="domain" description="3-beta hydroxysteroid dehydrogenase/isomerase" evidence="3">
    <location>
        <begin position="75"/>
        <end position="205"/>
    </location>
</feature>
<protein>
    <submittedName>
        <fullName evidence="4">Short-chain dehydrogenase reductase family 42E member 2</fullName>
    </submittedName>
</protein>
<comment type="similarity">
    <text evidence="1">Belongs to the 3-beta-HSD family.</text>
</comment>
<keyword evidence="5" id="KW-1185">Reference proteome</keyword>
<evidence type="ECO:0000256" key="1">
    <source>
        <dbReference type="ARBA" id="ARBA00009219"/>
    </source>
</evidence>
<dbReference type="PANTHER" id="PTHR43245:SF51">
    <property type="entry name" value="SHORT CHAIN DEHYDROGENASE_REDUCTASE FAMILY 42E, MEMBER 2"/>
    <property type="match status" value="1"/>
</dbReference>
<dbReference type="InterPro" id="IPR002225">
    <property type="entry name" value="3Beta_OHSteriod_DH/Estase"/>
</dbReference>
<dbReference type="GO" id="GO:0006694">
    <property type="term" value="P:steroid biosynthetic process"/>
    <property type="evidence" value="ECO:0007669"/>
    <property type="project" value="InterPro"/>
</dbReference>
<evidence type="ECO:0000256" key="2">
    <source>
        <dbReference type="ARBA" id="ARBA00023002"/>
    </source>
</evidence>